<reference evidence="3" key="1">
    <citation type="submission" date="2022-11" db="UniProtKB">
        <authorList>
            <consortium name="WormBaseParasite"/>
        </authorList>
    </citation>
    <scope>IDENTIFICATION</scope>
</reference>
<name>A0A914KJ05_MELIC</name>
<dbReference type="AlphaFoldDB" id="A0A914KJ05"/>
<protein>
    <submittedName>
        <fullName evidence="3">Uncharacterized protein</fullName>
    </submittedName>
</protein>
<feature type="chain" id="PRO_5037758878" evidence="1">
    <location>
        <begin position="25"/>
        <end position="204"/>
    </location>
</feature>
<dbReference type="Proteomes" id="UP000887563">
    <property type="component" value="Unplaced"/>
</dbReference>
<evidence type="ECO:0000256" key="1">
    <source>
        <dbReference type="SAM" id="SignalP"/>
    </source>
</evidence>
<sequence length="204" mass="22809">MHHKNIIIIKIIFLFAISTTSVNSISKTKEDIAEQKILKELEQCSSENYDSASKIAKCNDVIDFVANISLDLCTGPAKILSGTIMCEGAFSNYAMFLEQICGGTYLGSFGLWCSNLENKCCLKRAQDAMSGLYPSCKQLSKVVTDFLDKLCKMSKEKALEYAHSERCRSEISLITSQSRETCHKIFAPNYVLTPEFFKLTTFST</sequence>
<dbReference type="WBParaSite" id="Minc3s00021g01355">
    <property type="protein sequence ID" value="Minc3s00021g01355"/>
    <property type="gene ID" value="Minc3s00021g01355"/>
</dbReference>
<evidence type="ECO:0000313" key="2">
    <source>
        <dbReference type="Proteomes" id="UP000887563"/>
    </source>
</evidence>
<accession>A0A914KJ05</accession>
<feature type="signal peptide" evidence="1">
    <location>
        <begin position="1"/>
        <end position="24"/>
    </location>
</feature>
<keyword evidence="2" id="KW-1185">Reference proteome</keyword>
<evidence type="ECO:0000313" key="3">
    <source>
        <dbReference type="WBParaSite" id="Minc3s00021g01355"/>
    </source>
</evidence>
<proteinExistence type="predicted"/>
<organism evidence="2 3">
    <name type="scientific">Meloidogyne incognita</name>
    <name type="common">Southern root-knot nematode worm</name>
    <name type="synonym">Oxyuris incognita</name>
    <dbReference type="NCBI Taxonomy" id="6306"/>
    <lineage>
        <taxon>Eukaryota</taxon>
        <taxon>Metazoa</taxon>
        <taxon>Ecdysozoa</taxon>
        <taxon>Nematoda</taxon>
        <taxon>Chromadorea</taxon>
        <taxon>Rhabditida</taxon>
        <taxon>Tylenchina</taxon>
        <taxon>Tylenchomorpha</taxon>
        <taxon>Tylenchoidea</taxon>
        <taxon>Meloidogynidae</taxon>
        <taxon>Meloidogyninae</taxon>
        <taxon>Meloidogyne</taxon>
        <taxon>Meloidogyne incognita group</taxon>
    </lineage>
</organism>
<keyword evidence="1" id="KW-0732">Signal</keyword>